<sequence>MKKKFLIKAAAAVMLLTPVTGSFVIGNTNTVLAKK</sequence>
<name>E4SIM4_LACAR</name>
<reference evidence="1 2" key="1">
    <citation type="journal article" date="2011" name="J. Bacteriol.">
        <title>Genome sequence of Lactobacillus amylovorus GRL1112.</title>
        <authorList>
            <person name="Kant R."/>
            <person name="Paulin L."/>
            <person name="Alatalo E."/>
            <person name="de Vos W.M."/>
            <person name="Palva A."/>
        </authorList>
    </citation>
    <scope>NUCLEOTIDE SEQUENCE [LARGE SCALE GENOMIC DNA]</scope>
    <source>
        <strain evidence="1 2">GRL 1112</strain>
    </source>
</reference>
<gene>
    <name evidence="1" type="ordered locus">LA2_05310</name>
</gene>
<evidence type="ECO:0000313" key="2">
    <source>
        <dbReference type="Proteomes" id="UP000007033"/>
    </source>
</evidence>
<organism evidence="1 2">
    <name type="scientific">Lactobacillus amylovorus (strain GRL 1112)</name>
    <dbReference type="NCBI Taxonomy" id="695560"/>
    <lineage>
        <taxon>Bacteria</taxon>
        <taxon>Bacillati</taxon>
        <taxon>Bacillota</taxon>
        <taxon>Bacilli</taxon>
        <taxon>Lactobacillales</taxon>
        <taxon>Lactobacillaceae</taxon>
        <taxon>Lactobacillus</taxon>
    </lineage>
</organism>
<accession>E4SIM4</accession>
<dbReference type="AlphaFoldDB" id="E4SIM4"/>
<dbReference type="EMBL" id="CP002338">
    <property type="protein sequence ID" value="ADQ59023.1"/>
    <property type="molecule type" value="Genomic_DNA"/>
</dbReference>
<evidence type="ECO:0000313" key="1">
    <source>
        <dbReference type="EMBL" id="ADQ59023.1"/>
    </source>
</evidence>
<dbReference type="HOGENOM" id="CLU_3365518_0_0_9"/>
<protein>
    <submittedName>
        <fullName evidence="1">Uncharacterized protein</fullName>
    </submittedName>
</protein>
<proteinExistence type="predicted"/>
<dbReference type="KEGG" id="lam:LA2_05310"/>
<dbReference type="Proteomes" id="UP000007033">
    <property type="component" value="Chromosome"/>
</dbReference>